<feature type="domain" description="HPr" evidence="1">
    <location>
        <begin position="2"/>
        <end position="64"/>
    </location>
</feature>
<dbReference type="InterPro" id="IPR035895">
    <property type="entry name" value="HPr-like_sf"/>
</dbReference>
<dbReference type="Pfam" id="PF00381">
    <property type="entry name" value="PTS-HPr"/>
    <property type="match status" value="1"/>
</dbReference>
<keyword evidence="3" id="KW-1185">Reference proteome</keyword>
<organism evidence="2 3">
    <name type="scientific">Metabacillus litoralis</name>
    <dbReference type="NCBI Taxonomy" id="152268"/>
    <lineage>
        <taxon>Bacteria</taxon>
        <taxon>Bacillati</taxon>
        <taxon>Bacillota</taxon>
        <taxon>Bacilli</taxon>
        <taxon>Bacillales</taxon>
        <taxon>Bacillaceae</taxon>
        <taxon>Metabacillus</taxon>
    </lineage>
</organism>
<dbReference type="OrthoDB" id="2879525at2"/>
<evidence type="ECO:0000313" key="2">
    <source>
        <dbReference type="EMBL" id="TXC90817.1"/>
    </source>
</evidence>
<proteinExistence type="predicted"/>
<comment type="caution">
    <text evidence="2">The sequence shown here is derived from an EMBL/GenBank/DDBJ whole genome shotgun (WGS) entry which is preliminary data.</text>
</comment>
<dbReference type="Gene3D" id="3.30.1340.10">
    <property type="entry name" value="HPr-like"/>
    <property type="match status" value="1"/>
</dbReference>
<dbReference type="EMBL" id="VOQF01000006">
    <property type="protein sequence ID" value="TXC90817.1"/>
    <property type="molecule type" value="Genomic_DNA"/>
</dbReference>
<dbReference type="Proteomes" id="UP000321363">
    <property type="component" value="Unassembled WGS sequence"/>
</dbReference>
<dbReference type="InterPro" id="IPR000032">
    <property type="entry name" value="HPr-like"/>
</dbReference>
<evidence type="ECO:0000313" key="3">
    <source>
        <dbReference type="Proteomes" id="UP000321363"/>
    </source>
</evidence>
<protein>
    <submittedName>
        <fullName evidence="2">HPr family phosphocarrier protein</fullName>
    </submittedName>
</protein>
<reference evidence="2 3" key="1">
    <citation type="journal article" date="2005" name="Int. J. Syst. Evol. Microbiol.">
        <title>Bacillus litoralis sp. nov., isolated from a tidal flat of the Yellow Sea in Korea.</title>
        <authorList>
            <person name="Yoon J.H."/>
            <person name="Oh T.K."/>
        </authorList>
    </citation>
    <scope>NUCLEOTIDE SEQUENCE [LARGE SCALE GENOMIC DNA]</scope>
    <source>
        <strain evidence="2 3">SW-211</strain>
    </source>
</reference>
<sequence>MASIVNTANKFISSIVLHVENKTVDVKSFLGLTVSLMSNSTQYKLEIHGDDEVEAKKEMKNAFEEHGINVEIN</sequence>
<dbReference type="SUPFAM" id="SSF55594">
    <property type="entry name" value="HPr-like"/>
    <property type="match status" value="1"/>
</dbReference>
<evidence type="ECO:0000259" key="1">
    <source>
        <dbReference type="Pfam" id="PF00381"/>
    </source>
</evidence>
<accession>A0A5C6W0J3</accession>
<gene>
    <name evidence="2" type="ORF">FS935_12030</name>
</gene>
<name>A0A5C6W0J3_9BACI</name>
<dbReference type="AlphaFoldDB" id="A0A5C6W0J3"/>